<comment type="subcellular location">
    <subcellularLocation>
        <location evidence="1">Membrane</location>
        <topology evidence="1">Multi-pass membrane protein</topology>
    </subcellularLocation>
</comment>
<dbReference type="OrthoDB" id="2988756at2759"/>
<feature type="transmembrane region" description="Helical" evidence="6">
    <location>
        <begin position="99"/>
        <end position="125"/>
    </location>
</feature>
<evidence type="ECO:0000256" key="3">
    <source>
        <dbReference type="ARBA" id="ARBA00022989"/>
    </source>
</evidence>
<evidence type="ECO:0000313" key="8">
    <source>
        <dbReference type="EMBL" id="UNI16408.1"/>
    </source>
</evidence>
<proteinExistence type="inferred from homology"/>
<dbReference type="PANTHER" id="PTHR33048">
    <property type="entry name" value="PTH11-LIKE INTEGRAL MEMBRANE PROTEIN (AFU_ORTHOLOGUE AFUA_5G11245)"/>
    <property type="match status" value="1"/>
</dbReference>
<evidence type="ECO:0000256" key="5">
    <source>
        <dbReference type="ARBA" id="ARBA00038359"/>
    </source>
</evidence>
<feature type="transmembrane region" description="Helical" evidence="6">
    <location>
        <begin position="216"/>
        <end position="240"/>
    </location>
</feature>
<dbReference type="KEGG" id="ptkz:JDV02_002843"/>
<dbReference type="PANTHER" id="PTHR33048:SF105">
    <property type="match status" value="1"/>
</dbReference>
<evidence type="ECO:0000313" key="9">
    <source>
        <dbReference type="Proteomes" id="UP000829364"/>
    </source>
</evidence>
<feature type="transmembrane region" description="Helical" evidence="6">
    <location>
        <begin position="137"/>
        <end position="157"/>
    </location>
</feature>
<dbReference type="GeneID" id="72064803"/>
<dbReference type="Proteomes" id="UP000829364">
    <property type="component" value="Chromosome 2"/>
</dbReference>
<keyword evidence="2 6" id="KW-0812">Transmembrane</keyword>
<protein>
    <recommendedName>
        <fullName evidence="7">Rhodopsin domain-containing protein</fullName>
    </recommendedName>
</protein>
<dbReference type="AlphaFoldDB" id="A0A9Q8QBS6"/>
<accession>A0A9Q8QBS6</accession>
<dbReference type="InterPro" id="IPR049326">
    <property type="entry name" value="Rhodopsin_dom_fungi"/>
</dbReference>
<evidence type="ECO:0000259" key="7">
    <source>
        <dbReference type="Pfam" id="PF20684"/>
    </source>
</evidence>
<dbReference type="EMBL" id="CP086355">
    <property type="protein sequence ID" value="UNI16408.1"/>
    <property type="molecule type" value="Genomic_DNA"/>
</dbReference>
<keyword evidence="9" id="KW-1185">Reference proteome</keyword>
<evidence type="ECO:0000256" key="6">
    <source>
        <dbReference type="SAM" id="Phobius"/>
    </source>
</evidence>
<gene>
    <name evidence="8" type="ORF">JDV02_002843</name>
</gene>
<dbReference type="GO" id="GO:0016020">
    <property type="term" value="C:membrane"/>
    <property type="evidence" value="ECO:0007669"/>
    <property type="project" value="UniProtKB-SubCell"/>
</dbReference>
<evidence type="ECO:0000256" key="1">
    <source>
        <dbReference type="ARBA" id="ARBA00004141"/>
    </source>
</evidence>
<name>A0A9Q8QBS6_9HYPO</name>
<keyword evidence="4 6" id="KW-0472">Membrane</keyword>
<keyword evidence="3 6" id="KW-1133">Transmembrane helix</keyword>
<evidence type="ECO:0000256" key="4">
    <source>
        <dbReference type="ARBA" id="ARBA00023136"/>
    </source>
</evidence>
<feature type="transmembrane region" description="Helical" evidence="6">
    <location>
        <begin position="261"/>
        <end position="281"/>
    </location>
</feature>
<reference evidence="8" key="1">
    <citation type="submission" date="2021-11" db="EMBL/GenBank/DDBJ databases">
        <title>Purpureocillium_takamizusanense_genome.</title>
        <authorList>
            <person name="Nguyen N.-H."/>
        </authorList>
    </citation>
    <scope>NUCLEOTIDE SEQUENCE</scope>
    <source>
        <strain evidence="8">PT3</strain>
    </source>
</reference>
<feature type="transmembrane region" description="Helical" evidence="6">
    <location>
        <begin position="185"/>
        <end position="204"/>
    </location>
</feature>
<comment type="similarity">
    <text evidence="5">Belongs to the SAT4 family.</text>
</comment>
<sequence>MSAAPGFAAEAFALLGLGLAGTALRVGARVWAATDCRRWNSLLVDDWLAVMASTLYIADTCLAYVSQSAARGLTNSFMSEHGTPEASGERDARILGSKLYLASWVTYSLVTWTLKAAVCTLFLRLANNHHRGYRTPVFIGLGVLGSTFLAATLSLLLSCRPLPRMWQADEPSAPEPACRPASSPVVVGTYASFGIAAYVYLAALPVPMLAKSVLPAWQRALTTTLVVCGLVAAAAAALRAEAVSSQHDARLSRQWALREEFIALLTVNLACIVPTVIQHVVVPLNHHQQRQNTHRQWALQSHLAGKVASREACTDDESQTTCIGTVYVIDVSEKVETEVEEVAALEESEPQIQRRVEVCVVAEQDGPEATSGNYTGVWTGSKGRVLQTRSKFFGDHIHQRAYVRM</sequence>
<feature type="domain" description="Rhodopsin" evidence="7">
    <location>
        <begin position="29"/>
        <end position="255"/>
    </location>
</feature>
<organism evidence="8 9">
    <name type="scientific">Purpureocillium takamizusanense</name>
    <dbReference type="NCBI Taxonomy" id="2060973"/>
    <lineage>
        <taxon>Eukaryota</taxon>
        <taxon>Fungi</taxon>
        <taxon>Dikarya</taxon>
        <taxon>Ascomycota</taxon>
        <taxon>Pezizomycotina</taxon>
        <taxon>Sordariomycetes</taxon>
        <taxon>Hypocreomycetidae</taxon>
        <taxon>Hypocreales</taxon>
        <taxon>Ophiocordycipitaceae</taxon>
        <taxon>Purpureocillium</taxon>
    </lineage>
</organism>
<dbReference type="InterPro" id="IPR052337">
    <property type="entry name" value="SAT4-like"/>
</dbReference>
<dbReference type="RefSeq" id="XP_047839889.1">
    <property type="nucleotide sequence ID" value="XM_047983917.1"/>
</dbReference>
<dbReference type="Pfam" id="PF20684">
    <property type="entry name" value="Fung_rhodopsin"/>
    <property type="match status" value="1"/>
</dbReference>
<evidence type="ECO:0000256" key="2">
    <source>
        <dbReference type="ARBA" id="ARBA00022692"/>
    </source>
</evidence>